<dbReference type="AlphaFoldDB" id="A0A0C5HDG0"/>
<evidence type="ECO:0000313" key="1">
    <source>
        <dbReference type="EMBL" id="AJP18486.1"/>
    </source>
</evidence>
<accession>A0A0C5HDG0</accession>
<dbReference type="EMBL" id="KJ958926">
    <property type="protein sequence ID" value="AJP18486.1"/>
    <property type="molecule type" value="Genomic_DNA"/>
</dbReference>
<proteinExistence type="predicted"/>
<organism evidence="1">
    <name type="scientific">Klebsiella pneumoniae</name>
    <dbReference type="NCBI Taxonomy" id="573"/>
    <lineage>
        <taxon>Bacteria</taxon>
        <taxon>Pseudomonadati</taxon>
        <taxon>Pseudomonadota</taxon>
        <taxon>Gammaproteobacteria</taxon>
        <taxon>Enterobacterales</taxon>
        <taxon>Enterobacteriaceae</taxon>
        <taxon>Klebsiella/Raoultella group</taxon>
        <taxon>Klebsiella</taxon>
        <taxon>Klebsiella pneumoniae complex</taxon>
    </lineage>
</organism>
<reference evidence="1" key="1">
    <citation type="journal article" date="2015" name="Antimicrob. Agents Chemother.">
        <title>Complete nucleotide sequences of two NDM-1-encoding plasmids from the same sequence type 11 Klebsiella pneumoniae strain.</title>
        <authorList>
            <person name="Studentova V."/>
            <person name="Dobiasova H."/>
            <person name="Hedlova D."/>
            <person name="Dolejska M."/>
            <person name="Papagiannitsis C.C."/>
            <person name="Hrabak J."/>
        </authorList>
    </citation>
    <scope>NUCLEOTIDE SEQUENCE</scope>
    <source>
        <strain evidence="1">Kpn-3002cz</strain>
        <plasmid evidence="1">pB-3002cz</plasmid>
    </source>
</reference>
<dbReference type="RefSeq" id="WP_015632452.1">
    <property type="nucleotide sequence ID" value="NZ_KJ958926.1"/>
</dbReference>
<keyword evidence="1" id="KW-0614">Plasmid</keyword>
<name>A0A0C5HDG0_KLEPN</name>
<sequence>MRLRPERGAAEAAITHKPTGAKKMASEKGIKNPQSDLCDKAEGIATYTDLVFLDAEQFRNCGDDLFVSNAERAQMAATGLIEFAKISGQHQHGTEPVRGIVISMLASTMHACHLLGVTEAEPFLSLVNIAAGHFEAEIRDEY</sequence>
<geneLocation type="plasmid" evidence="1">
    <name>pB-3002cz</name>
</geneLocation>
<protein>
    <submittedName>
        <fullName evidence="1">Uncharacterized protein</fullName>
    </submittedName>
</protein>